<organism evidence="2 3">
    <name type="scientific">Arenibacter arenosicollis</name>
    <dbReference type="NCBI Taxonomy" id="2762274"/>
    <lineage>
        <taxon>Bacteria</taxon>
        <taxon>Pseudomonadati</taxon>
        <taxon>Bacteroidota</taxon>
        <taxon>Flavobacteriia</taxon>
        <taxon>Flavobacteriales</taxon>
        <taxon>Flavobacteriaceae</taxon>
        <taxon>Arenibacter</taxon>
    </lineage>
</organism>
<dbReference type="InterPro" id="IPR007484">
    <property type="entry name" value="Peptidase_M28"/>
</dbReference>
<sequence>MPYKVPKILSIVMTKNLVLLLISAITLSWGQVKNSAVTTDDYLNILRSNISGELAYETTAFVEQFWRVAGNEGFNKSIHKVATSLEAAGYVLEVNASNIDRFTYRIENRPMEHPTWEIVDAELSIVGINEPILSYASNRNMVYQNSTSTPKNGTTAELIFVKDLDELQKVSVRGKIIFTELNIIEIYKEGVLRKGALGIVSYDNPGYLQPEKHVNSIQFRSLPYDSKNTWGIALSYEAKEKVKSALEKGKVFAKVNISSKMYPSEELTVVANIKGSEIPEERIVFSAHIQEPGANDNASGVGAQLEIASMAAKLIKKGSIDAQRTMTFLWGDEIISTKRYLQENEKRAATIKWGLSLDMVGENTAITGGSFLIEKMPDPSAIWTRGKDKHTEWGGKLLTLEDMKPHYLNDYIIHTFMNQGKAAQWTVNTNPYEGGSDHTPFLDSHIPGLLLWHFTDQFYHTDSDRMDKVSQETLKNVSIAALASALTLVNGDSYTAMDIVEIVKDAATTRLAEEFLLSEKSVKAGKPAENEVDIIKAWEDWYLKAITSTRDLASPENTVILDKAILQAQAIIESQSKIFVSELTK</sequence>
<name>A0ABR7QJZ2_9FLAO</name>
<keyword evidence="3" id="KW-1185">Reference proteome</keyword>
<dbReference type="PANTHER" id="PTHR12147">
    <property type="entry name" value="METALLOPEPTIDASE M28 FAMILY MEMBER"/>
    <property type="match status" value="1"/>
</dbReference>
<proteinExistence type="predicted"/>
<comment type="caution">
    <text evidence="2">The sequence shown here is derived from an EMBL/GenBank/DDBJ whole genome shotgun (WGS) entry which is preliminary data.</text>
</comment>
<protein>
    <submittedName>
        <fullName evidence="2">DUF4910 domain-containing protein</fullName>
    </submittedName>
</protein>
<reference evidence="2 3" key="1">
    <citation type="submission" date="2020-08" db="EMBL/GenBank/DDBJ databases">
        <title>Arenibacter gaetbuli sp. nov., isolated from a sand dune.</title>
        <authorList>
            <person name="Park S."/>
            <person name="Yoon J.-H."/>
        </authorList>
    </citation>
    <scope>NUCLEOTIDE SEQUENCE [LARGE SCALE GENOMIC DNA]</scope>
    <source>
        <strain evidence="2 3">BSSL-BM3</strain>
    </source>
</reference>
<dbReference type="PANTHER" id="PTHR12147:SF26">
    <property type="entry name" value="PEPTIDASE M28 DOMAIN-CONTAINING PROTEIN"/>
    <property type="match status" value="1"/>
</dbReference>
<dbReference type="Proteomes" id="UP000618952">
    <property type="component" value="Unassembled WGS sequence"/>
</dbReference>
<feature type="domain" description="Peptidase M28" evidence="1">
    <location>
        <begin position="269"/>
        <end position="482"/>
    </location>
</feature>
<dbReference type="SUPFAM" id="SSF53187">
    <property type="entry name" value="Zn-dependent exopeptidases"/>
    <property type="match status" value="1"/>
</dbReference>
<dbReference type="Pfam" id="PF04389">
    <property type="entry name" value="Peptidase_M28"/>
    <property type="match status" value="1"/>
</dbReference>
<accession>A0ABR7QJZ2</accession>
<dbReference type="Gene3D" id="3.40.630.10">
    <property type="entry name" value="Zn peptidases"/>
    <property type="match status" value="1"/>
</dbReference>
<dbReference type="Gene3D" id="3.50.30.30">
    <property type="match status" value="1"/>
</dbReference>
<evidence type="ECO:0000313" key="2">
    <source>
        <dbReference type="EMBL" id="MBC8767503.1"/>
    </source>
</evidence>
<evidence type="ECO:0000313" key="3">
    <source>
        <dbReference type="Proteomes" id="UP000618952"/>
    </source>
</evidence>
<evidence type="ECO:0000259" key="1">
    <source>
        <dbReference type="Pfam" id="PF04389"/>
    </source>
</evidence>
<dbReference type="InterPro" id="IPR045175">
    <property type="entry name" value="M28_fam"/>
</dbReference>
<gene>
    <name evidence="2" type="ORF">H4O18_05820</name>
</gene>
<dbReference type="EMBL" id="JACLHY010000003">
    <property type="protein sequence ID" value="MBC8767503.1"/>
    <property type="molecule type" value="Genomic_DNA"/>
</dbReference>